<reference evidence="2 3" key="1">
    <citation type="submission" date="2018-09" db="EMBL/GenBank/DDBJ databases">
        <authorList>
            <person name="Zhu H."/>
        </authorList>
    </citation>
    <scope>NUCLEOTIDE SEQUENCE [LARGE SCALE GENOMIC DNA]</scope>
    <source>
        <strain evidence="2 3">K2S05-167</strain>
    </source>
</reference>
<feature type="compositionally biased region" description="Basic and acidic residues" evidence="1">
    <location>
        <begin position="1"/>
        <end position="17"/>
    </location>
</feature>
<sequence length="79" mass="8576">MTKNDDYRDRNGTDKQENAGQGEGHRQIGNQVQPQGGDRYRDDADMPHEEGSPGNEKNQGQDNPEGGQGSGTDKTSNDS</sequence>
<gene>
    <name evidence="2" type="ORF">D3875_15845</name>
</gene>
<dbReference type="OrthoDB" id="72331at2"/>
<feature type="compositionally biased region" description="Basic and acidic residues" evidence="1">
    <location>
        <begin position="38"/>
        <end position="51"/>
    </location>
</feature>
<accession>A0A418V9K1</accession>
<feature type="region of interest" description="Disordered" evidence="1">
    <location>
        <begin position="1"/>
        <end position="79"/>
    </location>
</feature>
<evidence type="ECO:0000313" key="2">
    <source>
        <dbReference type="EMBL" id="RJF72795.1"/>
    </source>
</evidence>
<keyword evidence="3" id="KW-1185">Reference proteome</keyword>
<comment type="caution">
    <text evidence="2">The sequence shown here is derived from an EMBL/GenBank/DDBJ whole genome shotgun (WGS) entry which is preliminary data.</text>
</comment>
<dbReference type="EMBL" id="QYUJ01000014">
    <property type="protein sequence ID" value="RJF72795.1"/>
    <property type="molecule type" value="Genomic_DNA"/>
</dbReference>
<dbReference type="RefSeq" id="WP_119765272.1">
    <property type="nucleotide sequence ID" value="NZ_QYUJ01000014.1"/>
</dbReference>
<evidence type="ECO:0000313" key="3">
    <source>
        <dbReference type="Proteomes" id="UP000286287"/>
    </source>
</evidence>
<dbReference type="AlphaFoldDB" id="A0A418V9K1"/>
<protein>
    <submittedName>
        <fullName evidence="2">Uncharacterized protein</fullName>
    </submittedName>
</protein>
<dbReference type="Proteomes" id="UP000286287">
    <property type="component" value="Unassembled WGS sequence"/>
</dbReference>
<evidence type="ECO:0000256" key="1">
    <source>
        <dbReference type="SAM" id="MobiDB-lite"/>
    </source>
</evidence>
<name>A0A418V9K1_9DEIO</name>
<organism evidence="2 3">
    <name type="scientific">Deinococcus cavernae</name>
    <dbReference type="NCBI Taxonomy" id="2320857"/>
    <lineage>
        <taxon>Bacteria</taxon>
        <taxon>Thermotogati</taxon>
        <taxon>Deinococcota</taxon>
        <taxon>Deinococci</taxon>
        <taxon>Deinococcales</taxon>
        <taxon>Deinococcaceae</taxon>
        <taxon>Deinococcus</taxon>
    </lineage>
</organism>
<proteinExistence type="predicted"/>